<gene>
    <name evidence="3" type="ORF">AAE3_LOCUS6755</name>
</gene>
<evidence type="ECO:0000259" key="2">
    <source>
        <dbReference type="Pfam" id="PF12937"/>
    </source>
</evidence>
<dbReference type="SUPFAM" id="SSF81383">
    <property type="entry name" value="F-box domain"/>
    <property type="match status" value="1"/>
</dbReference>
<comment type="caution">
    <text evidence="3">The sequence shown here is derived from an EMBL/GenBank/DDBJ whole genome shotgun (WGS) entry which is preliminary data.</text>
</comment>
<keyword evidence="4" id="KW-1185">Reference proteome</keyword>
<feature type="region of interest" description="Disordered" evidence="1">
    <location>
        <begin position="535"/>
        <end position="567"/>
    </location>
</feature>
<evidence type="ECO:0000313" key="4">
    <source>
        <dbReference type="Proteomes" id="UP000467700"/>
    </source>
</evidence>
<evidence type="ECO:0000313" key="3">
    <source>
        <dbReference type="EMBL" id="CAA7264519.1"/>
    </source>
</evidence>
<dbReference type="EMBL" id="CACVBS010000045">
    <property type="protein sequence ID" value="CAA7264519.1"/>
    <property type="molecule type" value="Genomic_DNA"/>
</dbReference>
<organism evidence="3 4">
    <name type="scientific">Cyclocybe aegerita</name>
    <name type="common">Black poplar mushroom</name>
    <name type="synonym">Agrocybe aegerita</name>
    <dbReference type="NCBI Taxonomy" id="1973307"/>
    <lineage>
        <taxon>Eukaryota</taxon>
        <taxon>Fungi</taxon>
        <taxon>Dikarya</taxon>
        <taxon>Basidiomycota</taxon>
        <taxon>Agaricomycotina</taxon>
        <taxon>Agaricomycetes</taxon>
        <taxon>Agaricomycetidae</taxon>
        <taxon>Agaricales</taxon>
        <taxon>Agaricineae</taxon>
        <taxon>Bolbitiaceae</taxon>
        <taxon>Cyclocybe</taxon>
    </lineage>
</organism>
<dbReference type="InterPro" id="IPR036047">
    <property type="entry name" value="F-box-like_dom_sf"/>
</dbReference>
<name>A0A8S0VRR4_CYCAE</name>
<reference evidence="3 4" key="1">
    <citation type="submission" date="2020-01" db="EMBL/GenBank/DDBJ databases">
        <authorList>
            <person name="Gupta K D."/>
        </authorList>
    </citation>
    <scope>NUCLEOTIDE SEQUENCE [LARGE SCALE GENOMIC DNA]</scope>
</reference>
<dbReference type="Pfam" id="PF12937">
    <property type="entry name" value="F-box-like"/>
    <property type="match status" value="1"/>
</dbReference>
<protein>
    <recommendedName>
        <fullName evidence="2">F-box domain-containing protein</fullName>
    </recommendedName>
</protein>
<proteinExistence type="predicted"/>
<dbReference type="AlphaFoldDB" id="A0A8S0VRR4"/>
<feature type="domain" description="F-box" evidence="2">
    <location>
        <begin position="10"/>
        <end position="47"/>
    </location>
</feature>
<dbReference type="OrthoDB" id="3054030at2759"/>
<evidence type="ECO:0000256" key="1">
    <source>
        <dbReference type="SAM" id="MobiDB-lite"/>
    </source>
</evidence>
<dbReference type="InterPro" id="IPR001810">
    <property type="entry name" value="F-box_dom"/>
</dbReference>
<sequence>MVNMLRQSLLDLPVELLLRILSIDNVLSARDFYALAIVCRRLHELALPLFLTAHDITDPTQEAVILVSKWAPVHRLTREPDGLAGLSIATHVTSIKRLRLFFQDTNYTRERNYFQQAAHLTHAVRRAMNFVSGLTSIDEAGISLIRDPYHVVQSHSAPGVAHSELSEIQEWSSALEGLLNAILERGCQHLTVQYEAAIETGLQFREKGIIKKALTHLSRGVPHQKRNEANFTAFEWQFSKSYNESPNKIPPGEDVVEPAVLSCLPQERPILCSLTIHTPVLLLPPFTNWTLTLLHTQTNLTSLSFAHIKFAPMTWHLLLPFVADAVSSRLTELSVLEQCPYLGALDLLRFVARLHQLEKLVIGRSFRVRFQEVRFPWVGGLLPSNTLIPSFVNLHSLQAPVEFISLVLDARPTSSKTAYDDVMVAFPKLRSLTVYPCNLLIHPPSYFESMLTVNALHRRVLSLLSASQTDAQPQGKHVIEFSFNVEADFMDFESVCDYFEALSTQASFQRTLVDSLNLNEAEIGSLSSTYPLHGHPSSPCSNNMQTHVRARNTSSSPPSDPPTRKPMNLPKPFVEFSFVAHLVLPSFNLVPQDHRRQGLAKSSEQSSRPPTSASLCQYLNLLFPALRRLEFTDGCQNFLDVSSVRRDPDERERMVRELVHELQERCPVVKELVVGLSRYEV</sequence>
<dbReference type="Proteomes" id="UP000467700">
    <property type="component" value="Unassembled WGS sequence"/>
</dbReference>
<accession>A0A8S0VRR4</accession>